<keyword evidence="4" id="KW-0934">Plastid</keyword>
<dbReference type="GO" id="GO:0009538">
    <property type="term" value="C:photosystem I reaction center"/>
    <property type="evidence" value="ECO:0007669"/>
    <property type="project" value="UniProtKB-UniRule"/>
</dbReference>
<dbReference type="Gene3D" id="1.10.8.110">
    <property type="entry name" value="Photosystem I PsaF, reaction centre subunit III"/>
    <property type="match status" value="1"/>
</dbReference>
<accession>D8U1I7</accession>
<reference evidence="5 6" key="1">
    <citation type="journal article" date="2010" name="Science">
        <title>Genomic analysis of organismal complexity in the multicellular green alga Volvox carteri.</title>
        <authorList>
            <person name="Prochnik S.E."/>
            <person name="Umen J."/>
            <person name="Nedelcu A.M."/>
            <person name="Hallmann A."/>
            <person name="Miller S.M."/>
            <person name="Nishii I."/>
            <person name="Ferris P."/>
            <person name="Kuo A."/>
            <person name="Mitros T."/>
            <person name="Fritz-Laylin L.K."/>
            <person name="Hellsten U."/>
            <person name="Chapman J."/>
            <person name="Simakov O."/>
            <person name="Rensing S.A."/>
            <person name="Terry A."/>
            <person name="Pangilinan J."/>
            <person name="Kapitonov V."/>
            <person name="Jurka J."/>
            <person name="Salamov A."/>
            <person name="Shapiro H."/>
            <person name="Schmutz J."/>
            <person name="Grimwood J."/>
            <person name="Lindquist E."/>
            <person name="Lucas S."/>
            <person name="Grigoriev I.V."/>
            <person name="Schmitt R."/>
            <person name="Kirk D."/>
            <person name="Rokhsar D.S."/>
        </authorList>
    </citation>
    <scope>NUCLEOTIDE SEQUENCE [LARGE SCALE GENOMIC DNA]</scope>
    <source>
        <strain evidence="6">f. Nagariensis / Eve</strain>
    </source>
</reference>
<keyword evidence="3 4" id="KW-0603">Photosystem I</keyword>
<keyword evidence="4" id="KW-0150">Chloroplast</keyword>
<dbReference type="GeneID" id="9627535"/>
<gene>
    <name evidence="5" type="primary">psaF</name>
    <name evidence="5" type="ORF">VOLCADRAFT_81870</name>
</gene>
<dbReference type="GO" id="GO:0009535">
    <property type="term" value="C:chloroplast thylakoid membrane"/>
    <property type="evidence" value="ECO:0007669"/>
    <property type="project" value="TreeGrafter"/>
</dbReference>
<dbReference type="InterPro" id="IPR003666">
    <property type="entry name" value="PSI_PsaF"/>
</dbReference>
<dbReference type="AlphaFoldDB" id="D8U1I7"/>
<keyword evidence="4" id="KW-0793">Thylakoid</keyword>
<dbReference type="PANTHER" id="PTHR34939:SF1">
    <property type="entry name" value="PHOTOSYSTEM I REACTION CENTER SUBUNIT III, CHLOROPLASTIC"/>
    <property type="match status" value="1"/>
</dbReference>
<evidence type="ECO:0000313" key="5">
    <source>
        <dbReference type="EMBL" id="EFJ46347.1"/>
    </source>
</evidence>
<organism evidence="6">
    <name type="scientific">Volvox carteri f. nagariensis</name>
    <dbReference type="NCBI Taxonomy" id="3068"/>
    <lineage>
        <taxon>Eukaryota</taxon>
        <taxon>Viridiplantae</taxon>
        <taxon>Chlorophyta</taxon>
        <taxon>core chlorophytes</taxon>
        <taxon>Chlorophyceae</taxon>
        <taxon>CS clade</taxon>
        <taxon>Chlamydomonadales</taxon>
        <taxon>Volvocaceae</taxon>
        <taxon>Volvox</taxon>
    </lineage>
</organism>
<proteinExistence type="inferred from homology"/>
<dbReference type="Pfam" id="PF02507">
    <property type="entry name" value="PSI_PsaF"/>
    <property type="match status" value="1"/>
</dbReference>
<dbReference type="InParanoid" id="D8U1I7"/>
<name>D8U1I7_VOLCA</name>
<evidence type="ECO:0000256" key="1">
    <source>
        <dbReference type="ARBA" id="ARBA00008386"/>
    </source>
</evidence>
<dbReference type="STRING" id="3068.D8U1I7"/>
<dbReference type="Proteomes" id="UP000001058">
    <property type="component" value="Unassembled WGS sequence"/>
</dbReference>
<dbReference type="GO" id="GO:0009543">
    <property type="term" value="C:chloroplast thylakoid lumen"/>
    <property type="evidence" value="ECO:0007669"/>
    <property type="project" value="UniProtKB-SubCell"/>
</dbReference>
<comment type="function">
    <text evidence="4">Participates in efficiency of electron transfer from plastocyanin to P700 (or cytochrome c553 in algae and cyanobacteria). This plastocyanin-docking protein contributes to the specific association of plastocyanin to PSI.</text>
</comment>
<dbReference type="FunFam" id="1.10.8.110:FF:000001">
    <property type="entry name" value="Photosystem I reaction center subunit III"/>
    <property type="match status" value="1"/>
</dbReference>
<dbReference type="KEGG" id="vcn:VOLCADRAFT_81870"/>
<evidence type="ECO:0000256" key="3">
    <source>
        <dbReference type="ARBA" id="ARBA00022836"/>
    </source>
</evidence>
<sequence length="257" mass="27386">MAIALRTPAVASPAARVAAPRRAVRIVCQAQKNDAAVQVGTVLAATTLAAAMSLASPSAALADIAGLTPCSESKAYAKLEKKEIKTLEKRLKQYEADSAPALALKATIERTKNRFANYAKAGLLCGNDGLPHLISDPGLALKYGHAGEVFIPTFGFLYVAGYIGYVGRQYLIAARSAAKPTDKEIIIDVPLAVRLAWQGAGWPLAAVRSCVLAPSPRRRRTLPSARGKCLQWHQFCLEMAPSFLKTSFPGGRSAHTF</sequence>
<dbReference type="OrthoDB" id="1920411at2759"/>
<protein>
    <recommendedName>
        <fullName evidence="4">Photosystem I reaction center subunit III</fullName>
    </recommendedName>
    <alternativeName>
        <fullName evidence="4">PSI-F</fullName>
    </alternativeName>
</protein>
<evidence type="ECO:0000256" key="4">
    <source>
        <dbReference type="RuleBase" id="RU368107"/>
    </source>
</evidence>
<evidence type="ECO:0000256" key="2">
    <source>
        <dbReference type="ARBA" id="ARBA00022531"/>
    </source>
</evidence>
<dbReference type="FunCoup" id="D8U1I7">
    <property type="interactions" value="458"/>
</dbReference>
<dbReference type="InterPro" id="IPR036577">
    <property type="entry name" value="PSI_PsaF_sf"/>
</dbReference>
<dbReference type="SUPFAM" id="SSF81536">
    <property type="entry name" value="Subunit III of photosystem I reaction centre, PsaF"/>
    <property type="match status" value="1"/>
</dbReference>
<dbReference type="eggNOG" id="ENOG502QTZ8">
    <property type="taxonomic scope" value="Eukaryota"/>
</dbReference>
<dbReference type="GO" id="GO:0015979">
    <property type="term" value="P:photosynthesis"/>
    <property type="evidence" value="ECO:0007669"/>
    <property type="project" value="UniProtKB-UniRule"/>
</dbReference>
<dbReference type="RefSeq" id="XP_002952500.1">
    <property type="nucleotide sequence ID" value="XM_002952454.1"/>
</dbReference>
<comment type="similarity">
    <text evidence="1 4">Belongs to the PsaF family.</text>
</comment>
<keyword evidence="2 4" id="KW-0602">Photosynthesis</keyword>
<keyword evidence="6" id="KW-1185">Reference proteome</keyword>
<dbReference type="PANTHER" id="PTHR34939">
    <property type="entry name" value="PHOTOSYSTEM I REACTION CENTER SUBUNIT III, CHLOROPLASTIC"/>
    <property type="match status" value="1"/>
</dbReference>
<dbReference type="EMBL" id="GL378351">
    <property type="protein sequence ID" value="EFJ46347.1"/>
    <property type="molecule type" value="Genomic_DNA"/>
</dbReference>
<evidence type="ECO:0000313" key="6">
    <source>
        <dbReference type="Proteomes" id="UP000001058"/>
    </source>
</evidence>
<comment type="subcellular location">
    <subcellularLocation>
        <location evidence="4">Plastid</location>
        <location evidence="4">Chloroplast thylakoid lumen</location>
    </subcellularLocation>
</comment>